<dbReference type="PROSITE" id="PS51257">
    <property type="entry name" value="PROKAR_LIPOPROTEIN"/>
    <property type="match status" value="1"/>
</dbReference>
<reference evidence="2" key="2">
    <citation type="submission" date="2020-09" db="EMBL/GenBank/DDBJ databases">
        <authorList>
            <person name="Sun Q."/>
            <person name="Ohkuma M."/>
        </authorList>
    </citation>
    <scope>NUCLEOTIDE SEQUENCE</scope>
    <source>
        <strain evidence="2">JCM 4784</strain>
    </source>
</reference>
<sequence>MQRRVTGLTAAVTALGMAALLAGCGGSGGSDEVTLKLVAADYGDSAANTSKKYWGELVEKFEAEHPDIKVDVDVLPWTDVDRKVKEMVAADEAPDLAQIGAYADYAAQDKLYSADDVLSIPTQADFLAPLAKAGLVQRVQYGMPFAASTRLLFYNEKLFKSAGITPPENWNELQAAAKKLKARGVKYPYALPLGKEEAQAETYQWMLSGGGGYTDNVGSYDIDSKQNVQTFTWLKDELVGKGLTGPTPPGKLNRAEAFAAFARGEVGMLNGHPTLMKMAAKKDLKYGMVPMPGVNGKTQATMGVADWMMAFKQNGHRKEIGTFLDFVYSKENVLAFSREYDLLPVTTSASQDMAADKKDAKRLGGFLEELPTSQLYPVGKTSWAQVSVQIKEYIGKTVDPNGDPQAILSQIETKAAAEEAAQ</sequence>
<feature type="chain" id="PRO_5039436710" evidence="1">
    <location>
        <begin position="23"/>
        <end position="422"/>
    </location>
</feature>
<dbReference type="PANTHER" id="PTHR43649:SF30">
    <property type="entry name" value="ABC TRANSPORTER SUBSTRATE-BINDING PROTEIN"/>
    <property type="match status" value="1"/>
</dbReference>
<dbReference type="AlphaFoldDB" id="A0A918ZGC5"/>
<name>A0A918ZGC5_9ACTN</name>
<accession>A0A918ZGC5</accession>
<dbReference type="Proteomes" id="UP000608024">
    <property type="component" value="Unassembled WGS sequence"/>
</dbReference>
<dbReference type="SUPFAM" id="SSF53850">
    <property type="entry name" value="Periplasmic binding protein-like II"/>
    <property type="match status" value="1"/>
</dbReference>
<gene>
    <name evidence="2" type="ORF">GCM10018785_21450</name>
</gene>
<keyword evidence="3" id="KW-1185">Reference proteome</keyword>
<dbReference type="InterPro" id="IPR006059">
    <property type="entry name" value="SBP"/>
</dbReference>
<dbReference type="Gene3D" id="3.40.190.10">
    <property type="entry name" value="Periplasmic binding protein-like II"/>
    <property type="match status" value="1"/>
</dbReference>
<dbReference type="EMBL" id="BNBT01000022">
    <property type="protein sequence ID" value="GHE51396.1"/>
    <property type="molecule type" value="Genomic_DNA"/>
</dbReference>
<comment type="caution">
    <text evidence="2">The sequence shown here is derived from an EMBL/GenBank/DDBJ whole genome shotgun (WGS) entry which is preliminary data.</text>
</comment>
<feature type="signal peptide" evidence="1">
    <location>
        <begin position="1"/>
        <end position="22"/>
    </location>
</feature>
<dbReference type="Pfam" id="PF01547">
    <property type="entry name" value="SBP_bac_1"/>
    <property type="match status" value="1"/>
</dbReference>
<dbReference type="InterPro" id="IPR050490">
    <property type="entry name" value="Bact_solute-bd_prot1"/>
</dbReference>
<protein>
    <submittedName>
        <fullName evidence="2">Solute-binding protein</fullName>
    </submittedName>
</protein>
<evidence type="ECO:0000313" key="3">
    <source>
        <dbReference type="Proteomes" id="UP000608024"/>
    </source>
</evidence>
<reference evidence="2" key="1">
    <citation type="journal article" date="2014" name="Int. J. Syst. Evol. Microbiol.">
        <title>Complete genome sequence of Corynebacterium casei LMG S-19264T (=DSM 44701T), isolated from a smear-ripened cheese.</title>
        <authorList>
            <consortium name="US DOE Joint Genome Institute (JGI-PGF)"/>
            <person name="Walter F."/>
            <person name="Albersmeier A."/>
            <person name="Kalinowski J."/>
            <person name="Ruckert C."/>
        </authorList>
    </citation>
    <scope>NUCLEOTIDE SEQUENCE</scope>
    <source>
        <strain evidence="2">JCM 4784</strain>
    </source>
</reference>
<organism evidence="2 3">
    <name type="scientific">Streptomyces longispororuber</name>
    <dbReference type="NCBI Taxonomy" id="68230"/>
    <lineage>
        <taxon>Bacteria</taxon>
        <taxon>Bacillati</taxon>
        <taxon>Actinomycetota</taxon>
        <taxon>Actinomycetes</taxon>
        <taxon>Kitasatosporales</taxon>
        <taxon>Streptomycetaceae</taxon>
        <taxon>Streptomyces</taxon>
    </lineage>
</organism>
<proteinExistence type="predicted"/>
<keyword evidence="1" id="KW-0732">Signal</keyword>
<dbReference type="PANTHER" id="PTHR43649">
    <property type="entry name" value="ARABINOSE-BINDING PROTEIN-RELATED"/>
    <property type="match status" value="1"/>
</dbReference>
<evidence type="ECO:0000313" key="2">
    <source>
        <dbReference type="EMBL" id="GHE51396.1"/>
    </source>
</evidence>
<evidence type="ECO:0000256" key="1">
    <source>
        <dbReference type="SAM" id="SignalP"/>
    </source>
</evidence>